<accession>A0AAD4QU35</accession>
<protein>
    <submittedName>
        <fullName evidence="2">Uncharacterized protein</fullName>
    </submittedName>
</protein>
<dbReference type="EMBL" id="WTXG01000001">
    <property type="protein sequence ID" value="KAI0307951.1"/>
    <property type="molecule type" value="Genomic_DNA"/>
</dbReference>
<sequence>MSSISPSPHGLSRHSSIWSILRSLETLSPPPSWSSLDNLVTASGFDNLVNDVYVGTEKDSSPRRLSTNDSLDLVSNGRALSESEGNNAGNASLAEGLSFNSFKLLEVHMTSPGRSPAADRSVIYSINCATSPVAKRSCFPRTTGSCGYDDLPLPKPPSPTLHEGTHPIRGLPQALAVQHTKPLLSSFEGVPQAPSDSPGLSSNSPFLERPQSTFHKDSVHAVFKHSGASCSELSGTISPHPAPSRPDLGDLSLTPGPSGRRRDDHMPTISSNPSSPLNQPLTHSTNYTSAEIPDADVPRFPCLPMSLSWLESTILEVMIDQEGFRVIRPIFRLAGYSSPATKESDALSLSVELVSATADFMPTQRKSFVFHHSALETPPVLRRLMVNGDASCDYLSRQAYLVVEANGPYTIQGNEPLKSSSRLFPTAGPVALAWKLDYLVGDRRTETGRVLPGEKTFTPLSFSCSPALLQPTQARKIRVVHVVRKSVATKLTAVKMGPPTPPRPHLGPESVPLHTTRADSREIVIKKHRRARSHVSRNAFTLRHSTQDPAQLSSSQSFSDSPPSSRVRGEASRPIVSMEAINALFPMDVSSSLS</sequence>
<proteinExistence type="predicted"/>
<feature type="region of interest" description="Disordered" evidence="1">
    <location>
        <begin position="494"/>
        <end position="513"/>
    </location>
</feature>
<keyword evidence="3" id="KW-1185">Reference proteome</keyword>
<feature type="region of interest" description="Disordered" evidence="1">
    <location>
        <begin position="528"/>
        <end position="573"/>
    </location>
</feature>
<name>A0AAD4QU35_9AGAM</name>
<dbReference type="Proteomes" id="UP001203297">
    <property type="component" value="Unassembled WGS sequence"/>
</dbReference>
<comment type="caution">
    <text evidence="2">The sequence shown here is derived from an EMBL/GenBank/DDBJ whole genome shotgun (WGS) entry which is preliminary data.</text>
</comment>
<organism evidence="2 3">
    <name type="scientific">Multifurca ochricompacta</name>
    <dbReference type="NCBI Taxonomy" id="376703"/>
    <lineage>
        <taxon>Eukaryota</taxon>
        <taxon>Fungi</taxon>
        <taxon>Dikarya</taxon>
        <taxon>Basidiomycota</taxon>
        <taxon>Agaricomycotina</taxon>
        <taxon>Agaricomycetes</taxon>
        <taxon>Russulales</taxon>
        <taxon>Russulaceae</taxon>
        <taxon>Multifurca</taxon>
    </lineage>
</organism>
<gene>
    <name evidence="2" type="ORF">B0F90DRAFT_1678793</name>
</gene>
<feature type="region of interest" description="Disordered" evidence="1">
    <location>
        <begin position="186"/>
        <end position="210"/>
    </location>
</feature>
<feature type="region of interest" description="Disordered" evidence="1">
    <location>
        <begin position="230"/>
        <end position="286"/>
    </location>
</feature>
<dbReference type="AlphaFoldDB" id="A0AAD4QU35"/>
<reference evidence="2" key="1">
    <citation type="journal article" date="2022" name="New Phytol.">
        <title>Evolutionary transition to the ectomycorrhizal habit in the genomes of a hyperdiverse lineage of mushroom-forming fungi.</title>
        <authorList>
            <person name="Looney B."/>
            <person name="Miyauchi S."/>
            <person name="Morin E."/>
            <person name="Drula E."/>
            <person name="Courty P.E."/>
            <person name="Kohler A."/>
            <person name="Kuo A."/>
            <person name="LaButti K."/>
            <person name="Pangilinan J."/>
            <person name="Lipzen A."/>
            <person name="Riley R."/>
            <person name="Andreopoulos W."/>
            <person name="He G."/>
            <person name="Johnson J."/>
            <person name="Nolan M."/>
            <person name="Tritt A."/>
            <person name="Barry K.W."/>
            <person name="Grigoriev I.V."/>
            <person name="Nagy L.G."/>
            <person name="Hibbett D."/>
            <person name="Henrissat B."/>
            <person name="Matheny P.B."/>
            <person name="Labbe J."/>
            <person name="Martin F.M."/>
        </authorList>
    </citation>
    <scope>NUCLEOTIDE SEQUENCE</scope>
    <source>
        <strain evidence="2">BPL690</strain>
    </source>
</reference>
<feature type="compositionally biased region" description="Low complexity" evidence="1">
    <location>
        <begin position="553"/>
        <end position="565"/>
    </location>
</feature>
<feature type="compositionally biased region" description="Polar residues" evidence="1">
    <location>
        <begin position="194"/>
        <end position="210"/>
    </location>
</feature>
<evidence type="ECO:0000313" key="3">
    <source>
        <dbReference type="Proteomes" id="UP001203297"/>
    </source>
</evidence>
<feature type="compositionally biased region" description="Polar residues" evidence="1">
    <location>
        <begin position="536"/>
        <end position="552"/>
    </location>
</feature>
<evidence type="ECO:0000256" key="1">
    <source>
        <dbReference type="SAM" id="MobiDB-lite"/>
    </source>
</evidence>
<evidence type="ECO:0000313" key="2">
    <source>
        <dbReference type="EMBL" id="KAI0307951.1"/>
    </source>
</evidence>
<feature type="compositionally biased region" description="Low complexity" evidence="1">
    <location>
        <begin position="270"/>
        <end position="281"/>
    </location>
</feature>